<accession>A0A2P8VLY1</accession>
<proteinExistence type="predicted"/>
<dbReference type="STRING" id="1388748.GCA_000463155_03129"/>
<dbReference type="RefSeq" id="WP_106876354.1">
    <property type="nucleotide sequence ID" value="NZ_PYEP01000002.1"/>
</dbReference>
<dbReference type="EMBL" id="PYEP01000002">
    <property type="protein sequence ID" value="PSN08567.1"/>
    <property type="molecule type" value="Genomic_DNA"/>
</dbReference>
<protein>
    <recommendedName>
        <fullName evidence="3">DUF3289 domain-containing protein</fullName>
    </recommendedName>
</protein>
<evidence type="ECO:0000313" key="1">
    <source>
        <dbReference type="EMBL" id="PSN08567.1"/>
    </source>
</evidence>
<dbReference type="Proteomes" id="UP000240212">
    <property type="component" value="Unassembled WGS sequence"/>
</dbReference>
<reference evidence="1 2" key="1">
    <citation type="submission" date="2018-03" db="EMBL/GenBank/DDBJ databases">
        <title>Draft genome sequence of the first documented clinical Siccibacter turicensis isolate in Austria.</title>
        <authorList>
            <person name="Lepuschitz S."/>
            <person name="Pekard-Amenitsch S."/>
            <person name="Haunold R."/>
            <person name="Schill S."/>
            <person name="Mach R."/>
            <person name="Allerberger F."/>
            <person name="Ruppitsch W."/>
            <person name="Forsythe S.J."/>
        </authorList>
    </citation>
    <scope>NUCLEOTIDE SEQUENCE [LARGE SCALE GENOMIC DNA]</scope>
    <source>
        <strain evidence="1 2">6100069499-17</strain>
    </source>
</reference>
<dbReference type="InterPro" id="IPR017483">
    <property type="entry name" value="CHP03034"/>
</dbReference>
<evidence type="ECO:0008006" key="3">
    <source>
        <dbReference type="Google" id="ProtNLM"/>
    </source>
</evidence>
<evidence type="ECO:0000313" key="2">
    <source>
        <dbReference type="Proteomes" id="UP000240212"/>
    </source>
</evidence>
<dbReference type="OrthoDB" id="612868at2"/>
<comment type="caution">
    <text evidence="1">The sequence shown here is derived from an EMBL/GenBank/DDBJ whole genome shotgun (WGS) entry which is preliminary data.</text>
</comment>
<keyword evidence="2" id="KW-1185">Reference proteome</keyword>
<sequence>MPALHFPKIIFKTRRGMDDYTADDMRYGDIHEGQLRNDFQLNDISAHVDPFQLIKTDAAYRPHDLITPHNVTRTALTRTQCASLLFDEFRQLARMFSFTGPYQHVIGEMITHMQNNTGMPFYSSSLDSALREQIQQDRSSKSSLFAIKTVFKKVIDWDSQCVHNEAVIDFHDALKDTVLPKFVRIKDAVNGLSLSVHDTCATHITIDALSVSNNRYRATVTYNVQDHFGLDKYDIRSPVFRQFRLFRLWFFLQRSRLFGFRPFMTNMQATVEITGGRDENI</sequence>
<name>A0A2P8VLY1_9ENTR</name>
<gene>
    <name evidence="1" type="ORF">C7G83_04155</name>
</gene>
<dbReference type="NCBIfam" id="TIGR03034">
    <property type="entry name" value="YPO3983 family protein"/>
    <property type="match status" value="1"/>
</dbReference>
<dbReference type="AlphaFoldDB" id="A0A2P8VLY1"/>
<organism evidence="1 2">
    <name type="scientific">Siccibacter turicensis</name>
    <dbReference type="NCBI Taxonomy" id="357233"/>
    <lineage>
        <taxon>Bacteria</taxon>
        <taxon>Pseudomonadati</taxon>
        <taxon>Pseudomonadota</taxon>
        <taxon>Gammaproteobacteria</taxon>
        <taxon>Enterobacterales</taxon>
        <taxon>Enterobacteriaceae</taxon>
        <taxon>Siccibacter</taxon>
    </lineage>
</organism>
<dbReference type="Pfam" id="PF11692">
    <property type="entry name" value="DUF3289"/>
    <property type="match status" value="1"/>
</dbReference>